<dbReference type="RefSeq" id="XP_025597329.1">
    <property type="nucleotide sequence ID" value="XM_025745731.1"/>
</dbReference>
<feature type="region of interest" description="Disordered" evidence="1">
    <location>
        <begin position="180"/>
        <end position="204"/>
    </location>
</feature>
<name>A0A316Z5J5_9BASI</name>
<reference evidence="2 3" key="1">
    <citation type="journal article" date="2018" name="Mol. Biol. Evol.">
        <title>Broad Genomic Sampling Reveals a Smut Pathogenic Ancestry of the Fungal Clade Ustilaginomycotina.</title>
        <authorList>
            <person name="Kijpornyongpan T."/>
            <person name="Mondo S.J."/>
            <person name="Barry K."/>
            <person name="Sandor L."/>
            <person name="Lee J."/>
            <person name="Lipzen A."/>
            <person name="Pangilinan J."/>
            <person name="LaButti K."/>
            <person name="Hainaut M."/>
            <person name="Henrissat B."/>
            <person name="Grigoriev I.V."/>
            <person name="Spatafora J.W."/>
            <person name="Aime M.C."/>
        </authorList>
    </citation>
    <scope>NUCLEOTIDE SEQUENCE [LARGE SCALE GENOMIC DNA]</scope>
    <source>
        <strain evidence="2 3">MCA 4186</strain>
    </source>
</reference>
<dbReference type="EMBL" id="KZ819296">
    <property type="protein sequence ID" value="PWN97050.1"/>
    <property type="molecule type" value="Genomic_DNA"/>
</dbReference>
<dbReference type="GeneID" id="37273275"/>
<feature type="region of interest" description="Disordered" evidence="1">
    <location>
        <begin position="47"/>
        <end position="71"/>
    </location>
</feature>
<evidence type="ECO:0000256" key="1">
    <source>
        <dbReference type="SAM" id="MobiDB-lite"/>
    </source>
</evidence>
<organism evidence="2 3">
    <name type="scientific">Tilletiopsis washingtonensis</name>
    <dbReference type="NCBI Taxonomy" id="58919"/>
    <lineage>
        <taxon>Eukaryota</taxon>
        <taxon>Fungi</taxon>
        <taxon>Dikarya</taxon>
        <taxon>Basidiomycota</taxon>
        <taxon>Ustilaginomycotina</taxon>
        <taxon>Exobasidiomycetes</taxon>
        <taxon>Entylomatales</taxon>
        <taxon>Entylomatales incertae sedis</taxon>
        <taxon>Tilletiopsis</taxon>
    </lineage>
</organism>
<proteinExistence type="predicted"/>
<evidence type="ECO:0000313" key="3">
    <source>
        <dbReference type="Proteomes" id="UP000245946"/>
    </source>
</evidence>
<gene>
    <name evidence="2" type="ORF">FA09DRAFT_58736</name>
</gene>
<dbReference type="Proteomes" id="UP000245946">
    <property type="component" value="Unassembled WGS sequence"/>
</dbReference>
<sequence>MHPCPRRAIGFSASAASVRGSMLCCARMLPTVRANAASWSRARRGEMTDGTATHGPLQLQPSAAGAARRSVCPARRLGQRARQRRSRMRRPRSSCCCAAEEERRRGESGGSKGKQEPLLLLPCAVAAARGMHDHHQDTTLPTCRCRSARSCPLFERKHSCATTRQLIGTLVSARLRQRAPDSRCRHRQRTAAGAMAPCRRQQRR</sequence>
<keyword evidence="3" id="KW-1185">Reference proteome</keyword>
<protein>
    <submittedName>
        <fullName evidence="2">Uncharacterized protein</fullName>
    </submittedName>
</protein>
<evidence type="ECO:0000313" key="2">
    <source>
        <dbReference type="EMBL" id="PWN97050.1"/>
    </source>
</evidence>
<accession>A0A316Z5J5</accession>
<dbReference type="AlphaFoldDB" id="A0A316Z5J5"/>